<feature type="compositionally biased region" description="Pro residues" evidence="1">
    <location>
        <begin position="96"/>
        <end position="105"/>
    </location>
</feature>
<protein>
    <submittedName>
        <fullName evidence="2">Uncharacterized protein</fullName>
    </submittedName>
</protein>
<feature type="compositionally biased region" description="Low complexity" evidence="1">
    <location>
        <begin position="75"/>
        <end position="95"/>
    </location>
</feature>
<comment type="caution">
    <text evidence="2">The sequence shown here is derived from an EMBL/GenBank/DDBJ whole genome shotgun (WGS) entry which is preliminary data.</text>
</comment>
<organism evidence="2 3">
    <name type="scientific">Turnera subulata</name>
    <dbReference type="NCBI Taxonomy" id="218843"/>
    <lineage>
        <taxon>Eukaryota</taxon>
        <taxon>Viridiplantae</taxon>
        <taxon>Streptophyta</taxon>
        <taxon>Embryophyta</taxon>
        <taxon>Tracheophyta</taxon>
        <taxon>Spermatophyta</taxon>
        <taxon>Magnoliopsida</taxon>
        <taxon>eudicotyledons</taxon>
        <taxon>Gunneridae</taxon>
        <taxon>Pentapetalae</taxon>
        <taxon>rosids</taxon>
        <taxon>fabids</taxon>
        <taxon>Malpighiales</taxon>
        <taxon>Passifloraceae</taxon>
        <taxon>Turnera</taxon>
    </lineage>
</organism>
<feature type="compositionally biased region" description="Polar residues" evidence="1">
    <location>
        <begin position="192"/>
        <end position="224"/>
    </location>
</feature>
<evidence type="ECO:0000313" key="2">
    <source>
        <dbReference type="EMBL" id="KAJ4829312.1"/>
    </source>
</evidence>
<gene>
    <name evidence="2" type="ORF">Tsubulata_019037</name>
</gene>
<sequence length="554" mass="59563">MRTKEQAAYRGRDLHGFPRSPTKTTPTSSKPQPTSPPKSTTTARHRSPPHHAFSSSQAPHPSSTGESRPRPPPSTSCTSPQTHHNVAPSSPAAATPHPPSDPPTPVSSRRRPSPIRWSRSPPHARRVATPPPTRPARPPPSSTVRSPQHLSPPPALSGGVIIGLRTALAGHRDGSSSDSPPRRRPVSSTTTCRNGHSSQQTPETSAPVSTRTRGRKFQSSSSHSPPAIPTAPAFVDLVGEDPEPRASTGGVPPPRRQQPTSTASPRAPRTHPKRGSRRTPGTTARKASPGGETRPAENPSINEAPHICQQTRYIPADFDEHVVWADLSTCTKPFTPRISKAIQLKKPALRYLHRFISHSIIHRDSSDGVVNCEELFFLHCMLNGIRVNTSCFLLSRLKSTKHATSRPLGGGGIVAALGSHFDVDLTRYRVHPTSTSLGFETAVKMGLLDNDTVRGGSVPLSSVQNTMGNSAAGPGSSSAPIPPSLPISPQALEALELLPYLMTDFQRLAARQARADERHTGSQVSFQNFEKDVMEIFWYLAPCLTQIKGALGIV</sequence>
<keyword evidence="3" id="KW-1185">Reference proteome</keyword>
<evidence type="ECO:0000313" key="3">
    <source>
        <dbReference type="Proteomes" id="UP001141552"/>
    </source>
</evidence>
<feature type="compositionally biased region" description="Basic and acidic residues" evidence="1">
    <location>
        <begin position="1"/>
        <end position="16"/>
    </location>
</feature>
<dbReference type="AlphaFoldDB" id="A0A9Q0FFB4"/>
<evidence type="ECO:0000256" key="1">
    <source>
        <dbReference type="SAM" id="MobiDB-lite"/>
    </source>
</evidence>
<proteinExistence type="predicted"/>
<feature type="region of interest" description="Disordered" evidence="1">
    <location>
        <begin position="1"/>
        <end position="304"/>
    </location>
</feature>
<dbReference type="EMBL" id="JAKUCV010005924">
    <property type="protein sequence ID" value="KAJ4829312.1"/>
    <property type="molecule type" value="Genomic_DNA"/>
</dbReference>
<name>A0A9Q0FFB4_9ROSI</name>
<dbReference type="Proteomes" id="UP001141552">
    <property type="component" value="Unassembled WGS sequence"/>
</dbReference>
<reference evidence="2" key="1">
    <citation type="submission" date="2022-02" db="EMBL/GenBank/DDBJ databases">
        <authorList>
            <person name="Henning P.M."/>
            <person name="McCubbin A.G."/>
            <person name="Shore J.S."/>
        </authorList>
    </citation>
    <scope>NUCLEOTIDE SEQUENCE</scope>
    <source>
        <strain evidence="2">F60SS</strain>
        <tissue evidence="2">Leaves</tissue>
    </source>
</reference>
<feature type="compositionally biased region" description="Low complexity" evidence="1">
    <location>
        <begin position="20"/>
        <end position="42"/>
    </location>
</feature>
<feature type="compositionally biased region" description="Basic residues" evidence="1">
    <location>
        <begin position="268"/>
        <end position="277"/>
    </location>
</feature>
<accession>A0A9Q0FFB4</accession>
<feature type="compositionally biased region" description="Pro residues" evidence="1">
    <location>
        <begin position="129"/>
        <end position="141"/>
    </location>
</feature>
<reference evidence="2" key="2">
    <citation type="journal article" date="2023" name="Plants (Basel)">
        <title>Annotation of the Turnera subulata (Passifloraceae) Draft Genome Reveals the S-Locus Evolved after the Divergence of Turneroideae from Passifloroideae in a Stepwise Manner.</title>
        <authorList>
            <person name="Henning P.M."/>
            <person name="Roalson E.H."/>
            <person name="Mir W."/>
            <person name="McCubbin A.G."/>
            <person name="Shore J.S."/>
        </authorList>
    </citation>
    <scope>NUCLEOTIDE SEQUENCE</scope>
    <source>
        <strain evidence="2">F60SS</strain>
    </source>
</reference>